<comment type="caution">
    <text evidence="1">The sequence shown here is derived from an EMBL/GenBank/DDBJ whole genome shotgun (WGS) entry which is preliminary data.</text>
</comment>
<proteinExistence type="predicted"/>
<dbReference type="EMBL" id="FWXZ01000003">
    <property type="protein sequence ID" value="SMC67713.1"/>
    <property type="molecule type" value="Genomic_DNA"/>
</dbReference>
<keyword evidence="2" id="KW-1185">Reference proteome</keyword>
<gene>
    <name evidence="1" type="ORF">SAMN06297397_1962</name>
</gene>
<evidence type="ECO:0000313" key="2">
    <source>
        <dbReference type="Proteomes" id="UP000192328"/>
    </source>
</evidence>
<dbReference type="Proteomes" id="UP000192328">
    <property type="component" value="Unassembled WGS sequence"/>
</dbReference>
<evidence type="ECO:0000313" key="1">
    <source>
        <dbReference type="EMBL" id="SMC67713.1"/>
    </source>
</evidence>
<name>A0AC61PME9_9FIRM</name>
<accession>A0AC61PME9</accession>
<reference evidence="1" key="1">
    <citation type="submission" date="2017-04" db="EMBL/GenBank/DDBJ databases">
        <authorList>
            <person name="Varghese N."/>
            <person name="Submissions S."/>
        </authorList>
    </citation>
    <scope>NUCLEOTIDE SEQUENCE</scope>
    <source>
        <strain evidence="1">WTE2008</strain>
    </source>
</reference>
<sequence length="578" mass="65084">MKKAMLILAAAILCILCITASAEETVPEMTFCDLSFRLELRPASGVKSAGVYQSADLSGKPAERIEADSGLVLLGSGKKSWKIQYGDKTGYVSKSKMNLAGIPDGHVPVSGAVSSSTLRMANTMVRPKDEDYILLNGVQELSAPVDYFAFFLWDEWQGKLERTWLYTPEKPVSAADTADWQRVMPTKGLNAGRKMLCIQGFSSGSGIVLARLPFFVAGKAEDPANLNSLCTFLPNDQRLLDSNPETCWSPTEKRKELTITLPEDTPAALLQVEWYKPPEKTEIRVFDKAGKILLNRTLETGFYVDAVELPENACTVVIHPYGTRLRMSSVRVYGKDYPREVVQQWQPMPDKLDMLLFSTHQDDEILFFSGLVPWYSHLGKKLGIVYMANCGRARYREALDGIWISGMRIHPVFLGYKDADVSSFDVATNLWPDSQTAIVREIRRCKPDVIVVQDLNGEYGHTQHRLTSSQVCRGTELASDPSYDPESAAQYGTWDVKKLYVHLYEKNQVHMDWHIPLEELGGFTPWEIAVEAFEMHHSQYGYFRMERQSITYDSSLFGLYRSTVGPDTKGNDMFEHID</sequence>
<protein>
    <submittedName>
        <fullName evidence="1">N-acetylglucosaminyl deacetylase, LmbE family</fullName>
    </submittedName>
</protein>
<organism evidence="1 2">
    <name type="scientific">Aristaeella lactis</name>
    <dbReference type="NCBI Taxonomy" id="3046383"/>
    <lineage>
        <taxon>Bacteria</taxon>
        <taxon>Bacillati</taxon>
        <taxon>Bacillota</taxon>
        <taxon>Clostridia</taxon>
        <taxon>Eubacteriales</taxon>
        <taxon>Aristaeellaceae</taxon>
        <taxon>Aristaeella</taxon>
    </lineage>
</organism>